<dbReference type="HOGENOM" id="CLU_1727945_0_0_0"/>
<dbReference type="EMBL" id="CM001402">
    <property type="protein sequence ID" value="EHO40697.1"/>
    <property type="molecule type" value="Genomic_DNA"/>
</dbReference>
<dbReference type="RefSeq" id="WP_006927718.1">
    <property type="nucleotide sequence ID" value="NZ_CM001402.1"/>
</dbReference>
<organism evidence="2 3">
    <name type="scientific">Caldithrix abyssi DSM 13497</name>
    <dbReference type="NCBI Taxonomy" id="880073"/>
    <lineage>
        <taxon>Bacteria</taxon>
        <taxon>Pseudomonadati</taxon>
        <taxon>Calditrichota</taxon>
        <taxon>Calditrichia</taxon>
        <taxon>Calditrichales</taxon>
        <taxon>Calditrichaceae</taxon>
        <taxon>Caldithrix</taxon>
    </lineage>
</organism>
<gene>
    <name evidence="1" type="ORF">Cabys_4079</name>
    <name evidence="2" type="ORF">Calab_1067</name>
</gene>
<reference evidence="1 4" key="2">
    <citation type="submission" date="2016-11" db="EMBL/GenBank/DDBJ databases">
        <title>Genomic analysis of Caldithrix abyssi and proposal of a novel bacterial phylum Caldithrichaeota.</title>
        <authorList>
            <person name="Kublanov I."/>
            <person name="Sigalova O."/>
            <person name="Gavrilov S."/>
            <person name="Lebedinsky A."/>
            <person name="Ivanova N."/>
            <person name="Daum C."/>
            <person name="Reddy T."/>
            <person name="Klenk H.P."/>
            <person name="Goker M."/>
            <person name="Reva O."/>
            <person name="Miroshnichenko M."/>
            <person name="Kyprides N."/>
            <person name="Woyke T."/>
            <person name="Gelfand M."/>
        </authorList>
    </citation>
    <scope>NUCLEOTIDE SEQUENCE [LARGE SCALE GENOMIC DNA]</scope>
    <source>
        <strain evidence="1 4">LF13</strain>
    </source>
</reference>
<dbReference type="PaxDb" id="880073-Calab_1067"/>
<protein>
    <submittedName>
        <fullName evidence="2">Uncharacterized protein</fullName>
    </submittedName>
</protein>
<sequence>MKIFILVIMIVSFCIGQTKRTEKENNNNQIVISKLDNNFLLIHEFKMDSIILGKVFVHFVDKEKGVFDTLYIFDSKNGIDTLYSIESCVLKNKGGIDVEVYPIDFWGYKAIVLKNDHMVLYALHKKGKNISDPIYIFWNREEKLFEVMKAP</sequence>
<keyword evidence="3" id="KW-1185">Reference proteome</keyword>
<accession>H1XVX0</accession>
<evidence type="ECO:0000313" key="3">
    <source>
        <dbReference type="Proteomes" id="UP000004671"/>
    </source>
</evidence>
<proteinExistence type="predicted"/>
<dbReference type="Proteomes" id="UP000183868">
    <property type="component" value="Chromosome"/>
</dbReference>
<evidence type="ECO:0000313" key="2">
    <source>
        <dbReference type="EMBL" id="EHO40697.1"/>
    </source>
</evidence>
<evidence type="ECO:0000313" key="4">
    <source>
        <dbReference type="Proteomes" id="UP000183868"/>
    </source>
</evidence>
<dbReference type="EMBL" id="CP018099">
    <property type="protein sequence ID" value="APF20824.1"/>
    <property type="molecule type" value="Genomic_DNA"/>
</dbReference>
<dbReference type="OrthoDB" id="9873106at2"/>
<dbReference type="STRING" id="880073.Cabys_4079"/>
<dbReference type="AlphaFoldDB" id="H1XVX0"/>
<evidence type="ECO:0000313" key="1">
    <source>
        <dbReference type="EMBL" id="APF20824.1"/>
    </source>
</evidence>
<dbReference type="Proteomes" id="UP000004671">
    <property type="component" value="Chromosome"/>
</dbReference>
<reference evidence="2 3" key="1">
    <citation type="submission" date="2011-09" db="EMBL/GenBank/DDBJ databases">
        <title>The permanent draft genome of Caldithrix abyssi DSM 13497.</title>
        <authorList>
            <consortium name="US DOE Joint Genome Institute (JGI-PGF)"/>
            <person name="Lucas S."/>
            <person name="Han J."/>
            <person name="Lapidus A."/>
            <person name="Bruce D."/>
            <person name="Goodwin L."/>
            <person name="Pitluck S."/>
            <person name="Peters L."/>
            <person name="Kyrpides N."/>
            <person name="Mavromatis K."/>
            <person name="Ivanova N."/>
            <person name="Mikhailova N."/>
            <person name="Chertkov O."/>
            <person name="Detter J.C."/>
            <person name="Tapia R."/>
            <person name="Han C."/>
            <person name="Land M."/>
            <person name="Hauser L."/>
            <person name="Markowitz V."/>
            <person name="Cheng J.-F."/>
            <person name="Hugenholtz P."/>
            <person name="Woyke T."/>
            <person name="Wu D."/>
            <person name="Spring S."/>
            <person name="Brambilla E."/>
            <person name="Klenk H.-P."/>
            <person name="Eisen J.A."/>
        </authorList>
    </citation>
    <scope>NUCLEOTIDE SEQUENCE [LARGE SCALE GENOMIC DNA]</scope>
    <source>
        <strain evidence="2 3">DSM 13497</strain>
    </source>
</reference>
<dbReference type="KEGG" id="caby:Cabys_4079"/>
<name>H1XVX0_CALAY</name>